<feature type="compositionally biased region" description="Acidic residues" evidence="1">
    <location>
        <begin position="27"/>
        <end position="41"/>
    </location>
</feature>
<protein>
    <submittedName>
        <fullName evidence="2">Pex19 family protein</fullName>
    </submittedName>
</protein>
<feature type="compositionally biased region" description="Low complexity" evidence="1">
    <location>
        <begin position="102"/>
        <end position="119"/>
    </location>
</feature>
<dbReference type="OrthoDB" id="21292at2759"/>
<feature type="compositionally biased region" description="Low complexity" evidence="1">
    <location>
        <begin position="247"/>
        <end position="269"/>
    </location>
</feature>
<name>Q23AR4_TETTS</name>
<dbReference type="PANTHER" id="PTHR12774:SF2">
    <property type="entry name" value="PEROXISOMAL BIOGENESIS FACTOR 19"/>
    <property type="match status" value="1"/>
</dbReference>
<dbReference type="STRING" id="312017.Q23AR4"/>
<dbReference type="AlphaFoldDB" id="Q23AR4"/>
<evidence type="ECO:0000256" key="1">
    <source>
        <dbReference type="SAM" id="MobiDB-lite"/>
    </source>
</evidence>
<dbReference type="InterPro" id="IPR006708">
    <property type="entry name" value="Pex19"/>
</dbReference>
<dbReference type="GO" id="GO:0005778">
    <property type="term" value="C:peroxisomal membrane"/>
    <property type="evidence" value="ECO:0007669"/>
    <property type="project" value="TreeGrafter"/>
</dbReference>
<dbReference type="KEGG" id="tet:TTHERM_00770810"/>
<sequence>MSDQKEEIKEVQNKPTTEASEKKEAQIDDLDAALDEGDDDPLNITQDERSQQGEDDIDPNMKQEYEQFMKEMGEDGGKGMQFMNQMLGQMFQGMNLNVPGEGQQPGNAQNQQGNDFQGGQMPDFNAFQNQFGDMFKNFEDNPEYDALANHLLQEFMDKDILEEPLVDSQKKYKEYLEQNKDKLTAEDKERYQKQQKCIDEILEIVQKEPNNKDKMIAKFEEMQEYGQPPEPLINAFGGESPFAAFTQPQPQQQQQQQPGFQGMPNMMGGDPQDCNIF</sequence>
<dbReference type="EMBL" id="GG662723">
    <property type="protein sequence ID" value="EAR93628.2"/>
    <property type="molecule type" value="Genomic_DNA"/>
</dbReference>
<evidence type="ECO:0000313" key="2">
    <source>
        <dbReference type="EMBL" id="EAR93628.2"/>
    </source>
</evidence>
<feature type="region of interest" description="Disordered" evidence="1">
    <location>
        <begin position="1"/>
        <end position="62"/>
    </location>
</feature>
<dbReference type="InParanoid" id="Q23AR4"/>
<keyword evidence="3" id="KW-1185">Reference proteome</keyword>
<dbReference type="Gene3D" id="1.20.120.900">
    <property type="entry name" value="Pex19, mPTS binding domain"/>
    <property type="match status" value="1"/>
</dbReference>
<reference evidence="3" key="1">
    <citation type="journal article" date="2006" name="PLoS Biol.">
        <title>Macronuclear genome sequence of the ciliate Tetrahymena thermophila, a model eukaryote.</title>
        <authorList>
            <person name="Eisen J.A."/>
            <person name="Coyne R.S."/>
            <person name="Wu M."/>
            <person name="Wu D."/>
            <person name="Thiagarajan M."/>
            <person name="Wortman J.R."/>
            <person name="Badger J.H."/>
            <person name="Ren Q."/>
            <person name="Amedeo P."/>
            <person name="Jones K.M."/>
            <person name="Tallon L.J."/>
            <person name="Delcher A.L."/>
            <person name="Salzberg S.L."/>
            <person name="Silva J.C."/>
            <person name="Haas B.J."/>
            <person name="Majoros W.H."/>
            <person name="Farzad M."/>
            <person name="Carlton J.M."/>
            <person name="Smith R.K. Jr."/>
            <person name="Garg J."/>
            <person name="Pearlman R.E."/>
            <person name="Karrer K.M."/>
            <person name="Sun L."/>
            <person name="Manning G."/>
            <person name="Elde N.C."/>
            <person name="Turkewitz A.P."/>
            <person name="Asai D.J."/>
            <person name="Wilkes D.E."/>
            <person name="Wang Y."/>
            <person name="Cai H."/>
            <person name="Collins K."/>
            <person name="Stewart B.A."/>
            <person name="Lee S.R."/>
            <person name="Wilamowska K."/>
            <person name="Weinberg Z."/>
            <person name="Ruzzo W.L."/>
            <person name="Wloga D."/>
            <person name="Gaertig J."/>
            <person name="Frankel J."/>
            <person name="Tsao C.-C."/>
            <person name="Gorovsky M.A."/>
            <person name="Keeling P.J."/>
            <person name="Waller R.F."/>
            <person name="Patron N.J."/>
            <person name="Cherry J.M."/>
            <person name="Stover N.A."/>
            <person name="Krieger C.J."/>
            <person name="del Toro C."/>
            <person name="Ryder H.F."/>
            <person name="Williamson S.C."/>
            <person name="Barbeau R.A."/>
            <person name="Hamilton E.P."/>
            <person name="Orias E."/>
        </authorList>
    </citation>
    <scope>NUCLEOTIDE SEQUENCE [LARGE SCALE GENOMIC DNA]</scope>
    <source>
        <strain evidence="3">SB210</strain>
    </source>
</reference>
<dbReference type="Proteomes" id="UP000009168">
    <property type="component" value="Unassembled WGS sequence"/>
</dbReference>
<feature type="region of interest" description="Disordered" evidence="1">
    <location>
        <begin position="227"/>
        <end position="277"/>
    </location>
</feature>
<dbReference type="GeneID" id="7823117"/>
<accession>Q23AR4</accession>
<dbReference type="HOGENOM" id="CLU_941610_0_0_1"/>
<dbReference type="GO" id="GO:0045046">
    <property type="term" value="P:protein import into peroxisome membrane"/>
    <property type="evidence" value="ECO:0007669"/>
    <property type="project" value="TreeGrafter"/>
</dbReference>
<gene>
    <name evidence="2" type="ORF">TTHERM_00770810</name>
</gene>
<evidence type="ECO:0000313" key="3">
    <source>
        <dbReference type="Proteomes" id="UP000009168"/>
    </source>
</evidence>
<dbReference type="Pfam" id="PF04614">
    <property type="entry name" value="Pex19"/>
    <property type="match status" value="1"/>
</dbReference>
<dbReference type="GO" id="GO:0033328">
    <property type="term" value="F:peroxisome membrane targeting sequence binding"/>
    <property type="evidence" value="ECO:0007669"/>
    <property type="project" value="TreeGrafter"/>
</dbReference>
<dbReference type="PANTHER" id="PTHR12774">
    <property type="entry name" value="PEROXISOMAL BIOGENESIS FACTOR 19"/>
    <property type="match status" value="1"/>
</dbReference>
<organism evidence="2 3">
    <name type="scientific">Tetrahymena thermophila (strain SB210)</name>
    <dbReference type="NCBI Taxonomy" id="312017"/>
    <lineage>
        <taxon>Eukaryota</taxon>
        <taxon>Sar</taxon>
        <taxon>Alveolata</taxon>
        <taxon>Ciliophora</taxon>
        <taxon>Intramacronucleata</taxon>
        <taxon>Oligohymenophorea</taxon>
        <taxon>Hymenostomatida</taxon>
        <taxon>Tetrahymenina</taxon>
        <taxon>Tetrahymenidae</taxon>
        <taxon>Tetrahymena</taxon>
    </lineage>
</organism>
<dbReference type="RefSeq" id="XP_001013873.2">
    <property type="nucleotide sequence ID" value="XM_001013873.3"/>
</dbReference>
<proteinExistence type="predicted"/>
<feature type="region of interest" description="Disordered" evidence="1">
    <location>
        <begin position="98"/>
        <end position="119"/>
    </location>
</feature>
<dbReference type="eggNOG" id="KOG3133">
    <property type="taxonomic scope" value="Eukaryota"/>
</dbReference>
<feature type="compositionally biased region" description="Basic and acidic residues" evidence="1">
    <location>
        <begin position="1"/>
        <end position="12"/>
    </location>
</feature>
<dbReference type="InterPro" id="IPR038322">
    <property type="entry name" value="Pex19_C_sf"/>
</dbReference>